<comment type="cofactor">
    <cofactor evidence="16">
        <name>Mg(2+)</name>
        <dbReference type="ChEBI" id="CHEBI:18420"/>
    </cofactor>
    <cofactor evidence="16">
        <name>Mn(2+)</name>
        <dbReference type="ChEBI" id="CHEBI:29035"/>
    </cofactor>
</comment>
<dbReference type="GO" id="GO:0043235">
    <property type="term" value="C:receptor complex"/>
    <property type="evidence" value="ECO:0007669"/>
    <property type="project" value="TreeGrafter"/>
</dbReference>
<dbReference type="PROSITE" id="PS51256">
    <property type="entry name" value="GS"/>
    <property type="match status" value="1"/>
</dbReference>
<feature type="domain" description="GS" evidence="18">
    <location>
        <begin position="189"/>
        <end position="216"/>
    </location>
</feature>
<sequence length="521" mass="57966">MLTAGTAATAVAAGGAAADTAAVVLLLMLLGFLQEDYVIFCYSAGLCDDNTFNARMDIGFKSFAYPFGQLNVPLWPQKATAHKKLASLSPSYLELISCLSYIGLTCNLTTINCVTRHHQCAPGRRRPSFLRKLLPGTTPTSDLASTLKVTKSFCCMTVIMAVMALWSQYRHRDDGSSIGIPFLKDGSQSTLSDLIDASSGSGSGLPLLVQRTIAKQIQLVQSVGKGRYGEVWQGRWRGEKVAVKIFFTTDEHSWFRETEIYQTVLLRHENILGFIAADIKGTGSWTQMLLITDYHHLGSLYDFLHQHSLNHVDMLKLVLSAACGLSHLHTEIFGTKGKPAIAHRDIKSKNILVKRNWECCIADFGLAVKYTSESNELDFGSNPKVGTRRYMAPEVLNETINMTCFESLKMGDMYSFGLVLWEICRRCVVESGEKLYLADEYQLPYYDCVPNDPSFEDMHEAVCVKGIRPDIPTTWVADEVLKSMSKIITECWHSNPAARLTALRVKKTLYKINVPQDIPAI</sequence>
<dbReference type="Pfam" id="PF08515">
    <property type="entry name" value="TGF_beta_GS"/>
    <property type="match status" value="1"/>
</dbReference>
<accession>A0AAV2Q400</accession>
<keyword evidence="16" id="KW-0464">Manganese</keyword>
<keyword evidence="12" id="KW-1133">Transmembrane helix</keyword>
<keyword evidence="13" id="KW-0472">Membrane</keyword>
<dbReference type="PROSITE" id="PS00107">
    <property type="entry name" value="PROTEIN_KINASE_ATP"/>
    <property type="match status" value="1"/>
</dbReference>
<gene>
    <name evidence="19" type="ORF">MNOR_LOCUS7106</name>
</gene>
<dbReference type="PROSITE" id="PS50011">
    <property type="entry name" value="PROTEIN_KINASE_DOM"/>
    <property type="match status" value="1"/>
</dbReference>
<dbReference type="PRINTS" id="PR00653">
    <property type="entry name" value="ACTIVIN2R"/>
</dbReference>
<keyword evidence="10 15" id="KW-0067">ATP-binding</keyword>
<dbReference type="PROSITE" id="PS00108">
    <property type="entry name" value="PROTEIN_KINASE_ST"/>
    <property type="match status" value="1"/>
</dbReference>
<dbReference type="GO" id="GO:0005524">
    <property type="term" value="F:ATP binding"/>
    <property type="evidence" value="ECO:0007669"/>
    <property type="project" value="UniProtKB-UniRule"/>
</dbReference>
<feature type="binding site" evidence="15">
    <location>
        <position position="244"/>
    </location>
    <ligand>
        <name>ATP</name>
        <dbReference type="ChEBI" id="CHEBI:30616"/>
    </ligand>
</feature>
<keyword evidence="6 16" id="KW-0479">Metal-binding</keyword>
<dbReference type="InterPro" id="IPR017441">
    <property type="entry name" value="Protein_kinase_ATP_BS"/>
</dbReference>
<evidence type="ECO:0000256" key="15">
    <source>
        <dbReference type="PROSITE-ProRule" id="PRU10141"/>
    </source>
</evidence>
<evidence type="ECO:0000313" key="19">
    <source>
        <dbReference type="EMBL" id="CAL4068304.1"/>
    </source>
</evidence>
<dbReference type="Pfam" id="PF07714">
    <property type="entry name" value="PK_Tyr_Ser-Thr"/>
    <property type="match status" value="1"/>
</dbReference>
<evidence type="ECO:0000256" key="10">
    <source>
        <dbReference type="ARBA" id="ARBA00022840"/>
    </source>
</evidence>
<dbReference type="SMART" id="SM00220">
    <property type="entry name" value="S_TKc"/>
    <property type="match status" value="1"/>
</dbReference>
<evidence type="ECO:0000256" key="16">
    <source>
        <dbReference type="RuleBase" id="RU361271"/>
    </source>
</evidence>
<dbReference type="Proteomes" id="UP001497623">
    <property type="component" value="Unassembled WGS sequence"/>
</dbReference>
<comment type="caution">
    <text evidence="19">The sequence shown here is derived from an EMBL/GenBank/DDBJ whole genome shotgun (WGS) entry which is preliminary data.</text>
</comment>
<dbReference type="InterPro" id="IPR000719">
    <property type="entry name" value="Prot_kinase_dom"/>
</dbReference>
<keyword evidence="11 16" id="KW-0460">Magnesium</keyword>
<dbReference type="InterPro" id="IPR008271">
    <property type="entry name" value="Ser/Thr_kinase_AS"/>
</dbReference>
<dbReference type="InterPro" id="IPR000333">
    <property type="entry name" value="TGFB_receptor"/>
</dbReference>
<dbReference type="SMART" id="SM00467">
    <property type="entry name" value="GS"/>
    <property type="match status" value="1"/>
</dbReference>
<dbReference type="PANTHER" id="PTHR23255">
    <property type="entry name" value="TRANSFORMING GROWTH FACTOR-BETA RECEPTOR TYPE I AND II"/>
    <property type="match status" value="1"/>
</dbReference>
<comment type="catalytic activity">
    <reaction evidence="16">
        <text>L-threonyl-[receptor-protein] + ATP = O-phospho-L-threonyl-[receptor-protein] + ADP + H(+)</text>
        <dbReference type="Rhea" id="RHEA:44880"/>
        <dbReference type="Rhea" id="RHEA-COMP:11024"/>
        <dbReference type="Rhea" id="RHEA-COMP:11025"/>
        <dbReference type="ChEBI" id="CHEBI:15378"/>
        <dbReference type="ChEBI" id="CHEBI:30013"/>
        <dbReference type="ChEBI" id="CHEBI:30616"/>
        <dbReference type="ChEBI" id="CHEBI:61977"/>
        <dbReference type="ChEBI" id="CHEBI:456216"/>
        <dbReference type="EC" id="2.7.11.30"/>
    </reaction>
</comment>
<dbReference type="AlphaFoldDB" id="A0AAV2Q400"/>
<keyword evidence="5" id="KW-0812">Transmembrane</keyword>
<dbReference type="GO" id="GO:0046872">
    <property type="term" value="F:metal ion binding"/>
    <property type="evidence" value="ECO:0007669"/>
    <property type="project" value="UniProtKB-KW"/>
</dbReference>
<evidence type="ECO:0000256" key="7">
    <source>
        <dbReference type="ARBA" id="ARBA00022729"/>
    </source>
</evidence>
<evidence type="ECO:0000313" key="20">
    <source>
        <dbReference type="Proteomes" id="UP001497623"/>
    </source>
</evidence>
<evidence type="ECO:0000256" key="5">
    <source>
        <dbReference type="ARBA" id="ARBA00022692"/>
    </source>
</evidence>
<feature type="domain" description="Protein kinase" evidence="17">
    <location>
        <begin position="217"/>
        <end position="510"/>
    </location>
</feature>
<evidence type="ECO:0000256" key="12">
    <source>
        <dbReference type="ARBA" id="ARBA00022989"/>
    </source>
</evidence>
<keyword evidence="14 16" id="KW-0675">Receptor</keyword>
<keyword evidence="9 16" id="KW-0418">Kinase</keyword>
<evidence type="ECO:0000256" key="11">
    <source>
        <dbReference type="ARBA" id="ARBA00022842"/>
    </source>
</evidence>
<evidence type="ECO:0000256" key="3">
    <source>
        <dbReference type="ARBA" id="ARBA00022527"/>
    </source>
</evidence>
<dbReference type="GO" id="GO:0071363">
    <property type="term" value="P:cellular response to growth factor stimulus"/>
    <property type="evidence" value="ECO:0007669"/>
    <property type="project" value="TreeGrafter"/>
</dbReference>
<dbReference type="EC" id="2.7.11.30" evidence="16"/>
<keyword evidence="7" id="KW-0732">Signal</keyword>
<feature type="non-terminal residue" evidence="19">
    <location>
        <position position="521"/>
    </location>
</feature>
<protein>
    <recommendedName>
        <fullName evidence="16">Serine/threonine-protein kinase receptor</fullName>
        <ecNumber evidence="16">2.7.11.30</ecNumber>
    </recommendedName>
</protein>
<keyword evidence="4 16" id="KW-0808">Transferase</keyword>
<dbReference type="EMBL" id="CAXKWB010003065">
    <property type="protein sequence ID" value="CAL4068304.1"/>
    <property type="molecule type" value="Genomic_DNA"/>
</dbReference>
<evidence type="ECO:0000256" key="6">
    <source>
        <dbReference type="ARBA" id="ARBA00022723"/>
    </source>
</evidence>
<dbReference type="GO" id="GO:0005886">
    <property type="term" value="C:plasma membrane"/>
    <property type="evidence" value="ECO:0007669"/>
    <property type="project" value="TreeGrafter"/>
</dbReference>
<dbReference type="InterPro" id="IPR001245">
    <property type="entry name" value="Ser-Thr/Tyr_kinase_cat_dom"/>
</dbReference>
<dbReference type="Gene3D" id="1.10.510.10">
    <property type="entry name" value="Transferase(Phosphotransferase) domain 1"/>
    <property type="match status" value="1"/>
</dbReference>
<evidence type="ECO:0000256" key="9">
    <source>
        <dbReference type="ARBA" id="ARBA00022777"/>
    </source>
</evidence>
<dbReference type="FunFam" id="3.30.200.20:FF:000055">
    <property type="entry name" value="Receptor protein serine/threonine kinase"/>
    <property type="match status" value="1"/>
</dbReference>
<dbReference type="Gene3D" id="3.30.200.20">
    <property type="entry name" value="Phosphorylase Kinase, domain 1"/>
    <property type="match status" value="1"/>
</dbReference>
<keyword evidence="3 16" id="KW-0723">Serine/threonine-protein kinase</keyword>
<evidence type="ECO:0000256" key="2">
    <source>
        <dbReference type="ARBA" id="ARBA00009605"/>
    </source>
</evidence>
<dbReference type="InterPro" id="IPR003605">
    <property type="entry name" value="GS_dom"/>
</dbReference>
<evidence type="ECO:0000256" key="1">
    <source>
        <dbReference type="ARBA" id="ARBA00004479"/>
    </source>
</evidence>
<evidence type="ECO:0000256" key="14">
    <source>
        <dbReference type="ARBA" id="ARBA00023170"/>
    </source>
</evidence>
<evidence type="ECO:0000256" key="8">
    <source>
        <dbReference type="ARBA" id="ARBA00022741"/>
    </source>
</evidence>
<dbReference type="SUPFAM" id="SSF56112">
    <property type="entry name" value="Protein kinase-like (PK-like)"/>
    <property type="match status" value="1"/>
</dbReference>
<dbReference type="InterPro" id="IPR011009">
    <property type="entry name" value="Kinase-like_dom_sf"/>
</dbReference>
<dbReference type="PANTHER" id="PTHR23255:SF68">
    <property type="entry name" value="RECEPTOR PROTEIN SERINE_THREONINE KINASE"/>
    <property type="match status" value="1"/>
</dbReference>
<dbReference type="FunFam" id="1.10.510.10:FF:000018">
    <property type="entry name" value="Receptor protein serine/threonine kinase"/>
    <property type="match status" value="1"/>
</dbReference>
<proteinExistence type="inferred from homology"/>
<dbReference type="GO" id="GO:0006950">
    <property type="term" value="P:response to stress"/>
    <property type="evidence" value="ECO:0007669"/>
    <property type="project" value="UniProtKB-ARBA"/>
</dbReference>
<name>A0AAV2Q400_MEGNR</name>
<evidence type="ECO:0000256" key="4">
    <source>
        <dbReference type="ARBA" id="ARBA00022679"/>
    </source>
</evidence>
<dbReference type="GO" id="GO:0004675">
    <property type="term" value="F:transmembrane receptor protein serine/threonine kinase activity"/>
    <property type="evidence" value="ECO:0007669"/>
    <property type="project" value="UniProtKB-EC"/>
</dbReference>
<comment type="similarity">
    <text evidence="2 16">Belongs to the protein kinase superfamily. TKL Ser/Thr protein kinase family. TGFB receptor subfamily.</text>
</comment>
<evidence type="ECO:0000259" key="18">
    <source>
        <dbReference type="PROSITE" id="PS51256"/>
    </source>
</evidence>
<keyword evidence="8 15" id="KW-0547">Nucleotide-binding</keyword>
<keyword evidence="20" id="KW-1185">Reference proteome</keyword>
<evidence type="ECO:0000259" key="17">
    <source>
        <dbReference type="PROSITE" id="PS50011"/>
    </source>
</evidence>
<organism evidence="19 20">
    <name type="scientific">Meganyctiphanes norvegica</name>
    <name type="common">Northern krill</name>
    <name type="synonym">Thysanopoda norvegica</name>
    <dbReference type="NCBI Taxonomy" id="48144"/>
    <lineage>
        <taxon>Eukaryota</taxon>
        <taxon>Metazoa</taxon>
        <taxon>Ecdysozoa</taxon>
        <taxon>Arthropoda</taxon>
        <taxon>Crustacea</taxon>
        <taxon>Multicrustacea</taxon>
        <taxon>Malacostraca</taxon>
        <taxon>Eumalacostraca</taxon>
        <taxon>Eucarida</taxon>
        <taxon>Euphausiacea</taxon>
        <taxon>Euphausiidae</taxon>
        <taxon>Meganyctiphanes</taxon>
    </lineage>
</organism>
<comment type="subcellular location">
    <subcellularLocation>
        <location evidence="1 16">Membrane</location>
        <topology evidence="1 16">Single-pass type I membrane protein</topology>
    </subcellularLocation>
</comment>
<evidence type="ECO:0000256" key="13">
    <source>
        <dbReference type="ARBA" id="ARBA00023136"/>
    </source>
</evidence>
<reference evidence="19 20" key="1">
    <citation type="submission" date="2024-05" db="EMBL/GenBank/DDBJ databases">
        <authorList>
            <person name="Wallberg A."/>
        </authorList>
    </citation>
    <scope>NUCLEOTIDE SEQUENCE [LARGE SCALE GENOMIC DNA]</scope>
</reference>